<keyword evidence="4" id="KW-0804">Transcription</keyword>
<dbReference type="Gene3D" id="1.10.20.10">
    <property type="entry name" value="Histone, subunit A"/>
    <property type="match status" value="1"/>
</dbReference>
<comment type="caution">
    <text evidence="6">The sequence shown here is derived from an EMBL/GenBank/DDBJ whole genome shotgun (WGS) entry which is preliminary data.</text>
</comment>
<name>A0AAD5UMF1_9FUNG</name>
<organism evidence="6 7">
    <name type="scientific">Boothiomyces macroporosus</name>
    <dbReference type="NCBI Taxonomy" id="261099"/>
    <lineage>
        <taxon>Eukaryota</taxon>
        <taxon>Fungi</taxon>
        <taxon>Fungi incertae sedis</taxon>
        <taxon>Chytridiomycota</taxon>
        <taxon>Chytridiomycota incertae sedis</taxon>
        <taxon>Chytridiomycetes</taxon>
        <taxon>Rhizophydiales</taxon>
        <taxon>Terramycetaceae</taxon>
        <taxon>Boothiomyces</taxon>
    </lineage>
</organism>
<gene>
    <name evidence="6" type="primary">TAF9B</name>
    <name evidence="6" type="ORF">HK103_001483</name>
</gene>
<evidence type="ECO:0000256" key="1">
    <source>
        <dbReference type="ARBA" id="ARBA00004123"/>
    </source>
</evidence>
<accession>A0AAD5UMF1</accession>
<keyword evidence="7" id="KW-1185">Reference proteome</keyword>
<dbReference type="GO" id="GO:0016251">
    <property type="term" value="F:RNA polymerase II general transcription initiation factor activity"/>
    <property type="evidence" value="ECO:0007669"/>
    <property type="project" value="TreeGrafter"/>
</dbReference>
<dbReference type="SUPFAM" id="SSF47113">
    <property type="entry name" value="Histone-fold"/>
    <property type="match status" value="1"/>
</dbReference>
<evidence type="ECO:0000313" key="6">
    <source>
        <dbReference type="EMBL" id="KAJ3259973.1"/>
    </source>
</evidence>
<dbReference type="GO" id="GO:0005669">
    <property type="term" value="C:transcription factor TFIID complex"/>
    <property type="evidence" value="ECO:0007669"/>
    <property type="project" value="TreeGrafter"/>
</dbReference>
<evidence type="ECO:0000256" key="4">
    <source>
        <dbReference type="ARBA" id="ARBA00023163"/>
    </source>
</evidence>
<proteinExistence type="inferred from homology"/>
<dbReference type="AlphaFoldDB" id="A0AAD5UMF1"/>
<dbReference type="GO" id="GO:0051123">
    <property type="term" value="P:RNA polymerase II preinitiation complex assembly"/>
    <property type="evidence" value="ECO:0007669"/>
    <property type="project" value="TreeGrafter"/>
</dbReference>
<dbReference type="InterPro" id="IPR003162">
    <property type="entry name" value="TFIID-31"/>
</dbReference>
<dbReference type="Proteomes" id="UP001210925">
    <property type="component" value="Unassembled WGS sequence"/>
</dbReference>
<protein>
    <submittedName>
        <fullName evidence="6">Transcription initiation factor TFIID subunit 9B</fullName>
    </submittedName>
</protein>
<dbReference type="InterPro" id="IPR009072">
    <property type="entry name" value="Histone-fold"/>
</dbReference>
<dbReference type="GO" id="GO:0003713">
    <property type="term" value="F:transcription coactivator activity"/>
    <property type="evidence" value="ECO:0007669"/>
    <property type="project" value="TreeGrafter"/>
</dbReference>
<dbReference type="InterPro" id="IPR051431">
    <property type="entry name" value="TFIID_subunit_9"/>
</dbReference>
<dbReference type="GO" id="GO:0046982">
    <property type="term" value="F:protein heterodimerization activity"/>
    <property type="evidence" value="ECO:0007669"/>
    <property type="project" value="InterPro"/>
</dbReference>
<dbReference type="CDD" id="cd07979">
    <property type="entry name" value="HFD_TAF9"/>
    <property type="match status" value="1"/>
</dbReference>
<dbReference type="GO" id="GO:0000124">
    <property type="term" value="C:SAGA complex"/>
    <property type="evidence" value="ECO:0007669"/>
    <property type="project" value="TreeGrafter"/>
</dbReference>
<comment type="subcellular location">
    <subcellularLocation>
        <location evidence="1">Nucleus</location>
    </subcellularLocation>
</comment>
<dbReference type="PANTHER" id="PTHR48068">
    <property type="entry name" value="TAF9 RNA POLYMERASE II, TATA BOX-BINDING PROTEIN (TBP)-ASSOCIATED FACTOR"/>
    <property type="match status" value="1"/>
</dbReference>
<keyword evidence="3" id="KW-0805">Transcription regulation</keyword>
<reference evidence="6" key="1">
    <citation type="submission" date="2020-05" db="EMBL/GenBank/DDBJ databases">
        <title>Phylogenomic resolution of chytrid fungi.</title>
        <authorList>
            <person name="Stajich J.E."/>
            <person name="Amses K."/>
            <person name="Simmons R."/>
            <person name="Seto K."/>
            <person name="Myers J."/>
            <person name="Bonds A."/>
            <person name="Quandt C.A."/>
            <person name="Barry K."/>
            <person name="Liu P."/>
            <person name="Grigoriev I."/>
            <person name="Longcore J.E."/>
            <person name="James T.Y."/>
        </authorList>
    </citation>
    <scope>NUCLEOTIDE SEQUENCE</scope>
    <source>
        <strain evidence="6">PLAUS21</strain>
    </source>
</reference>
<sequence length="172" mass="19189">MYEAFQDPNELPPTARLISLILQGASVEDYEPRVLAQLYEVMHSYILNVLQDAQLYADHAEHKELTVADVKLAIETRATLDFTNPPSRQKKNSIPLPLVPEKLGLRLPPERHCLIRNNISINPKKRASIDTVQISKKPAVAMPTAMPGVPMPVQPVAINSNIANADDDYDME</sequence>
<keyword evidence="5" id="KW-0539">Nucleus</keyword>
<dbReference type="Pfam" id="PF02291">
    <property type="entry name" value="TFIID-31kDa"/>
    <property type="match status" value="1"/>
</dbReference>
<evidence type="ECO:0000313" key="7">
    <source>
        <dbReference type="Proteomes" id="UP001210925"/>
    </source>
</evidence>
<evidence type="ECO:0000256" key="2">
    <source>
        <dbReference type="ARBA" id="ARBA00007646"/>
    </source>
</evidence>
<evidence type="ECO:0000256" key="3">
    <source>
        <dbReference type="ARBA" id="ARBA00023015"/>
    </source>
</evidence>
<dbReference type="EMBL" id="JADGKB010000014">
    <property type="protein sequence ID" value="KAJ3259973.1"/>
    <property type="molecule type" value="Genomic_DNA"/>
</dbReference>
<comment type="similarity">
    <text evidence="2">Belongs to the TAF9 family.</text>
</comment>
<evidence type="ECO:0000256" key="5">
    <source>
        <dbReference type="ARBA" id="ARBA00023242"/>
    </source>
</evidence>
<dbReference type="PANTHER" id="PTHR48068:SF4">
    <property type="entry name" value="TATA-BOX BINDING PROTEIN ASSOCIATED FACTOR 9"/>
    <property type="match status" value="1"/>
</dbReference>